<comment type="subunit">
    <text evidence="2 7">Heterodimer of SbcC and SbcD.</text>
</comment>
<comment type="caution">
    <text evidence="10">The sequence shown here is derived from an EMBL/GenBank/DDBJ whole genome shotgun (WGS) entry which is preliminary data.</text>
</comment>
<dbReference type="NCBIfam" id="TIGR00619">
    <property type="entry name" value="sbcd"/>
    <property type="match status" value="1"/>
</dbReference>
<accession>A0A841R4T5</accession>
<dbReference type="GO" id="GO:0004519">
    <property type="term" value="F:endonuclease activity"/>
    <property type="evidence" value="ECO:0007669"/>
    <property type="project" value="UniProtKB-KW"/>
</dbReference>
<evidence type="ECO:0000256" key="4">
    <source>
        <dbReference type="ARBA" id="ARBA00022722"/>
    </source>
</evidence>
<dbReference type="PANTHER" id="PTHR30337:SF0">
    <property type="entry name" value="NUCLEASE SBCCD SUBUNIT D"/>
    <property type="match status" value="1"/>
</dbReference>
<evidence type="ECO:0000313" key="11">
    <source>
        <dbReference type="Proteomes" id="UP000591941"/>
    </source>
</evidence>
<keyword evidence="7" id="KW-0255">Endonuclease</keyword>
<name>A0A841R4T5_9FIRM</name>
<evidence type="ECO:0000313" key="10">
    <source>
        <dbReference type="EMBL" id="MBB6478059.1"/>
    </source>
</evidence>
<dbReference type="SUPFAM" id="SSF56300">
    <property type="entry name" value="Metallo-dependent phosphatases"/>
    <property type="match status" value="1"/>
</dbReference>
<evidence type="ECO:0000256" key="7">
    <source>
        <dbReference type="RuleBase" id="RU363069"/>
    </source>
</evidence>
<feature type="domain" description="Calcineurin-like phosphoesterase" evidence="8">
    <location>
        <begin position="1"/>
        <end position="216"/>
    </location>
</feature>
<dbReference type="GeneID" id="93486380"/>
<evidence type="ECO:0000256" key="5">
    <source>
        <dbReference type="ARBA" id="ARBA00022801"/>
    </source>
</evidence>
<gene>
    <name evidence="7" type="primary">sbcD</name>
    <name evidence="10" type="ORF">HNR45_001120</name>
</gene>
<dbReference type="GO" id="GO:0006260">
    <property type="term" value="P:DNA replication"/>
    <property type="evidence" value="ECO:0007669"/>
    <property type="project" value="UniProtKB-KW"/>
</dbReference>
<evidence type="ECO:0000256" key="6">
    <source>
        <dbReference type="ARBA" id="ARBA00022839"/>
    </source>
</evidence>
<dbReference type="PANTHER" id="PTHR30337">
    <property type="entry name" value="COMPONENT OF ATP-DEPENDENT DSDNA EXONUCLEASE"/>
    <property type="match status" value="1"/>
</dbReference>
<feature type="domain" description="Nuclease SbcCD subunit D C-terminal" evidence="9">
    <location>
        <begin position="266"/>
        <end position="350"/>
    </location>
</feature>
<keyword evidence="7" id="KW-0233">DNA recombination</keyword>
<proteinExistence type="inferred from homology"/>
<reference evidence="10 11" key="1">
    <citation type="submission" date="2020-08" db="EMBL/GenBank/DDBJ databases">
        <title>Genomic Encyclopedia of Type Strains, Phase IV (KMG-IV): sequencing the most valuable type-strain genomes for metagenomic binning, comparative biology and taxonomic classification.</title>
        <authorList>
            <person name="Goeker M."/>
        </authorList>
    </citation>
    <scope>NUCLEOTIDE SEQUENCE [LARGE SCALE GENOMIC DNA]</scope>
    <source>
        <strain evidence="10 11">DSM 21255</strain>
    </source>
</reference>
<dbReference type="GO" id="GO:0006310">
    <property type="term" value="P:DNA recombination"/>
    <property type="evidence" value="ECO:0007669"/>
    <property type="project" value="UniProtKB-KW"/>
</dbReference>
<protein>
    <recommendedName>
        <fullName evidence="3 7">Nuclease SbcCD subunit D</fullName>
    </recommendedName>
</protein>
<evidence type="ECO:0000256" key="1">
    <source>
        <dbReference type="ARBA" id="ARBA00010555"/>
    </source>
</evidence>
<evidence type="ECO:0000256" key="2">
    <source>
        <dbReference type="ARBA" id="ARBA00011322"/>
    </source>
</evidence>
<keyword evidence="4 7" id="KW-0540">Nuclease</keyword>
<sequence>MRIIHTADWHLGRIFYERYLTEDQAYTLQDFSALVRDYRPDAVVVAGDIYDRAVPPTDAVHLWDDMVTELSYAAIPLIAISGNHDSTDRLSYGSRLLRESGVYIYGMAEADTAPLVLHDAAGPVYFCPFAFADPATIRIKYDEPQVRDYDSLFRVQAERLLQQVPSSARRIAVAHAFVAGGSPSDSERPLSVGGSSQVGTDVFQDFHYTMLGHLHRPQTMAEGKLRYSGSLLKYSFNEVEQQKSVDLVEIDAAGAVRRESVTLRKRRDLRIITGAFQELMGDLTPSSDDYLLLRLTDEAPVLAAMSRLREKFPNVLALEPIGLKAQQGERTTADIRRLTYTDMFAQFIEDVGGRPLDETETQVMAEVWQEAES</sequence>
<evidence type="ECO:0000259" key="9">
    <source>
        <dbReference type="Pfam" id="PF12320"/>
    </source>
</evidence>
<dbReference type="Gene3D" id="3.60.21.10">
    <property type="match status" value="1"/>
</dbReference>
<evidence type="ECO:0000256" key="3">
    <source>
        <dbReference type="ARBA" id="ARBA00013365"/>
    </source>
</evidence>
<keyword evidence="11" id="KW-1185">Reference proteome</keyword>
<dbReference type="GO" id="GO:0008408">
    <property type="term" value="F:3'-5' exonuclease activity"/>
    <property type="evidence" value="ECO:0007669"/>
    <property type="project" value="InterPro"/>
</dbReference>
<dbReference type="RefSeq" id="WP_159823219.1">
    <property type="nucleotide sequence ID" value="NZ_CABWNB010000004.1"/>
</dbReference>
<dbReference type="Proteomes" id="UP000591941">
    <property type="component" value="Unassembled WGS sequence"/>
</dbReference>
<organism evidence="10 11">
    <name type="scientific">Negativicoccus succinicivorans</name>
    <dbReference type="NCBI Taxonomy" id="620903"/>
    <lineage>
        <taxon>Bacteria</taxon>
        <taxon>Bacillati</taxon>
        <taxon>Bacillota</taxon>
        <taxon>Negativicutes</taxon>
        <taxon>Veillonellales</taxon>
        <taxon>Veillonellaceae</taxon>
        <taxon>Negativicoccus</taxon>
    </lineage>
</organism>
<dbReference type="EMBL" id="JACHHI010000005">
    <property type="protein sequence ID" value="MBB6478059.1"/>
    <property type="molecule type" value="Genomic_DNA"/>
</dbReference>
<dbReference type="OrthoDB" id="9773856at2"/>
<comment type="similarity">
    <text evidence="1 7">Belongs to the SbcD family.</text>
</comment>
<keyword evidence="6 7" id="KW-0269">Exonuclease</keyword>
<dbReference type="Pfam" id="PF12320">
    <property type="entry name" value="SbcD_C"/>
    <property type="match status" value="1"/>
</dbReference>
<dbReference type="InterPro" id="IPR026843">
    <property type="entry name" value="SbcD_C"/>
</dbReference>
<evidence type="ECO:0000259" key="8">
    <source>
        <dbReference type="Pfam" id="PF00149"/>
    </source>
</evidence>
<dbReference type="InterPro" id="IPR004593">
    <property type="entry name" value="SbcD"/>
</dbReference>
<dbReference type="AlphaFoldDB" id="A0A841R4T5"/>
<keyword evidence="7" id="KW-0235">DNA replication</keyword>
<comment type="function">
    <text evidence="7">SbcCD cleaves DNA hairpin structures. These structures can inhibit DNA replication and are intermediates in certain DNA recombination reactions. The complex acts as a 3'-&gt;5' double strand exonuclease that can open hairpins. It also has a 5' single-strand endonuclease activity.</text>
</comment>
<dbReference type="InterPro" id="IPR050535">
    <property type="entry name" value="DNA_Repair-Maintenance_Comp"/>
</dbReference>
<dbReference type="CDD" id="cd00840">
    <property type="entry name" value="MPP_Mre11_N"/>
    <property type="match status" value="1"/>
</dbReference>
<dbReference type="InterPro" id="IPR029052">
    <property type="entry name" value="Metallo-depent_PP-like"/>
</dbReference>
<dbReference type="InterPro" id="IPR004843">
    <property type="entry name" value="Calcineurin-like_PHP"/>
</dbReference>
<dbReference type="Pfam" id="PF00149">
    <property type="entry name" value="Metallophos"/>
    <property type="match status" value="1"/>
</dbReference>
<dbReference type="InterPro" id="IPR041796">
    <property type="entry name" value="Mre11_N"/>
</dbReference>
<keyword evidence="5 7" id="KW-0378">Hydrolase</keyword>